<dbReference type="InterPro" id="IPR056122">
    <property type="entry name" value="DUF7705"/>
</dbReference>
<evidence type="ECO:0000313" key="4">
    <source>
        <dbReference type="Proteomes" id="UP000594261"/>
    </source>
</evidence>
<feature type="chain" id="PRO_5029783535" description="DUF7705 domain-containing protein" evidence="1">
    <location>
        <begin position="25"/>
        <end position="87"/>
    </location>
</feature>
<dbReference type="InParanoid" id="A0A7N2M986"/>
<evidence type="ECO:0000256" key="1">
    <source>
        <dbReference type="SAM" id="SignalP"/>
    </source>
</evidence>
<sequence>MDLWRFCRTFVLAFSILELLCVSAEEKYKSAIGDPGMRRDNLRVAIESWNQCNEVGEEAPNMGSPRMADCFDVHGSESLRLRIVIYV</sequence>
<evidence type="ECO:0000313" key="3">
    <source>
        <dbReference type="EnsemblPlants" id="QL08p024589:mrna"/>
    </source>
</evidence>
<dbReference type="PANTHER" id="PTHR33916">
    <property type="entry name" value="EXPANSIN-LIKE EG45 DOMAIN-CONTAINING PROTEIN"/>
    <property type="match status" value="1"/>
</dbReference>
<name>A0A7N2M986_QUELO</name>
<dbReference type="PANTHER" id="PTHR33916:SF7">
    <property type="entry name" value="NEPROSIN DOMAIN-CONTAINING PROTEIN"/>
    <property type="match status" value="1"/>
</dbReference>
<feature type="domain" description="DUF7705" evidence="2">
    <location>
        <begin position="30"/>
        <end position="77"/>
    </location>
</feature>
<dbReference type="Gramene" id="QL08p024589:mrna">
    <property type="protein sequence ID" value="QL08p024589:mrna"/>
    <property type="gene ID" value="QL08p024589"/>
</dbReference>
<accession>A0A7N2M986</accession>
<protein>
    <recommendedName>
        <fullName evidence="2">DUF7705 domain-containing protein</fullName>
    </recommendedName>
</protein>
<dbReference type="EnsemblPlants" id="QL08p024589:mrna">
    <property type="protein sequence ID" value="QL08p024589:mrna"/>
    <property type="gene ID" value="QL08p024589"/>
</dbReference>
<keyword evidence="4" id="KW-1185">Reference proteome</keyword>
<evidence type="ECO:0000259" key="2">
    <source>
        <dbReference type="Pfam" id="PF24804"/>
    </source>
</evidence>
<proteinExistence type="predicted"/>
<reference evidence="3" key="2">
    <citation type="submission" date="2021-01" db="UniProtKB">
        <authorList>
            <consortium name="EnsemblPlants"/>
        </authorList>
    </citation>
    <scope>IDENTIFICATION</scope>
</reference>
<reference evidence="3 4" key="1">
    <citation type="journal article" date="2016" name="G3 (Bethesda)">
        <title>First Draft Assembly and Annotation of the Genome of a California Endemic Oak Quercus lobata Nee (Fagaceae).</title>
        <authorList>
            <person name="Sork V.L."/>
            <person name="Fitz-Gibbon S.T."/>
            <person name="Puiu D."/>
            <person name="Crepeau M."/>
            <person name="Gugger P.F."/>
            <person name="Sherman R."/>
            <person name="Stevens K."/>
            <person name="Langley C.H."/>
            <person name="Pellegrini M."/>
            <person name="Salzberg S.L."/>
        </authorList>
    </citation>
    <scope>NUCLEOTIDE SEQUENCE [LARGE SCALE GENOMIC DNA]</scope>
    <source>
        <strain evidence="3 4">cv. SW786</strain>
    </source>
</reference>
<dbReference type="OMA" id="VCYITAI"/>
<dbReference type="Pfam" id="PF24804">
    <property type="entry name" value="DUF7705"/>
    <property type="match status" value="1"/>
</dbReference>
<dbReference type="EMBL" id="LRBV02000008">
    <property type="status" value="NOT_ANNOTATED_CDS"/>
    <property type="molecule type" value="Genomic_DNA"/>
</dbReference>
<dbReference type="Proteomes" id="UP000594261">
    <property type="component" value="Chromosome 8"/>
</dbReference>
<organism evidence="3 4">
    <name type="scientific">Quercus lobata</name>
    <name type="common">Valley oak</name>
    <dbReference type="NCBI Taxonomy" id="97700"/>
    <lineage>
        <taxon>Eukaryota</taxon>
        <taxon>Viridiplantae</taxon>
        <taxon>Streptophyta</taxon>
        <taxon>Embryophyta</taxon>
        <taxon>Tracheophyta</taxon>
        <taxon>Spermatophyta</taxon>
        <taxon>Magnoliopsida</taxon>
        <taxon>eudicotyledons</taxon>
        <taxon>Gunneridae</taxon>
        <taxon>Pentapetalae</taxon>
        <taxon>rosids</taxon>
        <taxon>fabids</taxon>
        <taxon>Fagales</taxon>
        <taxon>Fagaceae</taxon>
        <taxon>Quercus</taxon>
    </lineage>
</organism>
<keyword evidence="1" id="KW-0732">Signal</keyword>
<dbReference type="AlphaFoldDB" id="A0A7N2M986"/>
<feature type="signal peptide" evidence="1">
    <location>
        <begin position="1"/>
        <end position="24"/>
    </location>
</feature>